<reference evidence="1" key="1">
    <citation type="journal article" date="2021" name="Proc. Natl. Acad. Sci. U.S.A.">
        <title>A Catalog of Tens of Thousands of Viruses from Human Metagenomes Reveals Hidden Associations with Chronic Diseases.</title>
        <authorList>
            <person name="Tisza M.J."/>
            <person name="Buck C.B."/>
        </authorList>
    </citation>
    <scope>NUCLEOTIDE SEQUENCE</scope>
    <source>
        <strain evidence="1">CtdDI2</strain>
    </source>
</reference>
<name>A0A8S5NRH8_9CAUD</name>
<evidence type="ECO:0000313" key="1">
    <source>
        <dbReference type="EMBL" id="DAD96824.1"/>
    </source>
</evidence>
<dbReference type="EMBL" id="BK015224">
    <property type="protein sequence ID" value="DAD96824.1"/>
    <property type="molecule type" value="Genomic_DNA"/>
</dbReference>
<accession>A0A8S5NRH8</accession>
<proteinExistence type="predicted"/>
<organism evidence="1">
    <name type="scientific">Podoviridae sp. ctdDI2</name>
    <dbReference type="NCBI Taxonomy" id="2826567"/>
    <lineage>
        <taxon>Viruses</taxon>
        <taxon>Duplodnaviria</taxon>
        <taxon>Heunggongvirae</taxon>
        <taxon>Uroviricota</taxon>
        <taxon>Caudoviricetes</taxon>
    </lineage>
</organism>
<sequence length="117" mass="12368">MTKWVNNSAWNALLAKINTANKVLILPSYTNDYNTANSQKLGEGSYSTSSQTFPTAGERVVTLNPANNLSITKSGTATHVAYVNGTEMLFVTDIAGQAVTQGGTANLTGVQLKAEDI</sequence>
<protein>
    <submittedName>
        <fullName evidence="1">Uncharacterized protein</fullName>
    </submittedName>
</protein>